<dbReference type="Pfam" id="PF01590">
    <property type="entry name" value="GAF"/>
    <property type="match status" value="1"/>
</dbReference>
<evidence type="ECO:0000313" key="11">
    <source>
        <dbReference type="EMBL" id="KOX91153.1"/>
    </source>
</evidence>
<dbReference type="InterPro" id="IPR036097">
    <property type="entry name" value="HisK_dim/P_sf"/>
</dbReference>
<dbReference type="FunFam" id="3.30.565.10:FF:000006">
    <property type="entry name" value="Sensor histidine kinase WalK"/>
    <property type="match status" value="1"/>
</dbReference>
<dbReference type="PROSITE" id="PS50112">
    <property type="entry name" value="PAS"/>
    <property type="match status" value="1"/>
</dbReference>
<dbReference type="CDD" id="cd16922">
    <property type="entry name" value="HATPase_EvgS-ArcB-TorS-like"/>
    <property type="match status" value="1"/>
</dbReference>
<dbReference type="SUPFAM" id="SSF47384">
    <property type="entry name" value="Homodimeric domain of signal transducing histidine kinase"/>
    <property type="match status" value="1"/>
</dbReference>
<dbReference type="InterPro" id="IPR003661">
    <property type="entry name" value="HisK_dim/P_dom"/>
</dbReference>
<dbReference type="InterPro" id="IPR004358">
    <property type="entry name" value="Sig_transdc_His_kin-like_C"/>
</dbReference>
<name>A0A0N0U8J0_THEAQ</name>
<comment type="caution">
    <text evidence="11">The sequence shown here is derived from an EMBL/GenBank/DDBJ whole genome shotgun (WGS) entry which is preliminary data.</text>
</comment>
<dbReference type="InterPro" id="IPR000700">
    <property type="entry name" value="PAS-assoc_C"/>
</dbReference>
<dbReference type="SMART" id="SM00091">
    <property type="entry name" value="PAS"/>
    <property type="match status" value="2"/>
</dbReference>
<evidence type="ECO:0000256" key="6">
    <source>
        <dbReference type="ARBA" id="ARBA00023012"/>
    </source>
</evidence>
<dbReference type="Gene3D" id="3.30.450.20">
    <property type="entry name" value="PAS domain"/>
    <property type="match status" value="2"/>
</dbReference>
<dbReference type="InterPro" id="IPR013655">
    <property type="entry name" value="PAS_fold_3"/>
</dbReference>
<proteinExistence type="predicted"/>
<dbReference type="PATRIC" id="fig|271.14.peg.2434"/>
<dbReference type="InterPro" id="IPR003594">
    <property type="entry name" value="HATPase_dom"/>
</dbReference>
<dbReference type="PROSITE" id="PS50113">
    <property type="entry name" value="PAC"/>
    <property type="match status" value="1"/>
</dbReference>
<dbReference type="GO" id="GO:0005886">
    <property type="term" value="C:plasma membrane"/>
    <property type="evidence" value="ECO:0007669"/>
    <property type="project" value="TreeGrafter"/>
</dbReference>
<organism evidence="11 12">
    <name type="scientific">Thermus aquaticus</name>
    <dbReference type="NCBI Taxonomy" id="271"/>
    <lineage>
        <taxon>Bacteria</taxon>
        <taxon>Thermotogati</taxon>
        <taxon>Deinococcota</taxon>
        <taxon>Deinococci</taxon>
        <taxon>Thermales</taxon>
        <taxon>Thermaceae</taxon>
        <taxon>Thermus</taxon>
    </lineage>
</organism>
<dbReference type="CDD" id="cd00082">
    <property type="entry name" value="HisKA"/>
    <property type="match status" value="1"/>
</dbReference>
<evidence type="ECO:0000256" key="5">
    <source>
        <dbReference type="ARBA" id="ARBA00022777"/>
    </source>
</evidence>
<reference evidence="12" key="1">
    <citation type="submission" date="2015-07" db="EMBL/GenBank/DDBJ databases">
        <authorList>
            <person name="Zylicz-Stachula A."/>
            <person name="Jezewska-Frackowiak J."/>
            <person name="Czajkowska E."/>
            <person name="Skowron P.M."/>
        </authorList>
    </citation>
    <scope>NUCLEOTIDE SEQUENCE [LARGE SCALE GENOMIC DNA]</scope>
    <source>
        <strain evidence="12">ATCC 25104 / DSM 625 / JCM 10724 / NBRC 103206 / NCIMB 11243 / YT-1</strain>
    </source>
</reference>
<dbReference type="Gene3D" id="1.10.287.130">
    <property type="match status" value="1"/>
</dbReference>
<evidence type="ECO:0000259" key="8">
    <source>
        <dbReference type="PROSITE" id="PS50109"/>
    </source>
</evidence>
<sequence>MLPHYPTHLLRALEQIHQALLEEPRVASATRRLLEVLVNSLGIERAALFLYNEEERELQGEVAYGRGERYTVSALGFPIEGQGDVQRAFFAPPDGLKSKDAWLLPVLASGEKPCWADPEVHCRVFPRANKDSRHRLCPPCAHFRALGVLLLEGVPREAEPLVPLLGRLTALAVRNAALYEETLASKERLDWEVRFLDQAAAFSREIIHQTTVRGVARTLAGTLAQVFAFYRITVALVQGKELRGILTLKGGQLYWTEHRTRIRFPIDANDPMAEAARTGRPLLVPLEKLPDFLRSDHSDMGLAPLVGYVPLVDREEVLGVVAVDRGPGGPGVTWEELVRVDFLGRVAGVALRNAQTHEALSHVSKELARERERLSQVLEDLPVGVVVLDTGTFSGIANRMAREALGVGREVVLDHLPREVYPALEGEKLTLELGGRTFQTAVRRQEGVWILSLTDISEIQHLLGELESRETFYRMLLENNQDVVYLLDASGIIRYVTPNVQAVLGYDPSGYFKEEVGALQYVFAEDRAKAEALFREALGEPGKTVTAELRVVNSEGEPRWFEAWARNLLHEPAVGGVVVTLHDLSARKEVERAKDEFIAAVSHELRTPLGVIIGLAEALQLSQIPETEKGHVNLILDSALRLKNMVDNLLDASRLEAGRFEVFRCPTDLAPVLEEVAQSFHALAQLTRIDFHVEIPPAVPAVADHERIGQVVANLLSNAFKFTPKGGRVSLRVVQDQGWIHIEVTDTGPGIPEEEIPRLFQRYYRARSQASRGAPGTGLGLYISRAIVEAHGGEILVTSQPGKGATFLVRLPRAAGQGEAGHAGASGG</sequence>
<dbReference type="GO" id="GO:0000155">
    <property type="term" value="F:phosphorelay sensor kinase activity"/>
    <property type="evidence" value="ECO:0007669"/>
    <property type="project" value="InterPro"/>
</dbReference>
<gene>
    <name evidence="11" type="primary">phoR_4</name>
    <name evidence="11" type="ORF">BVI061214_02357</name>
</gene>
<dbReference type="EC" id="2.7.13.3" evidence="2"/>
<dbReference type="InterPro" id="IPR000014">
    <property type="entry name" value="PAS"/>
</dbReference>
<protein>
    <recommendedName>
        <fullName evidence="2">histidine kinase</fullName>
        <ecNumber evidence="2">2.7.13.3</ecNumber>
    </recommendedName>
</protein>
<evidence type="ECO:0000259" key="9">
    <source>
        <dbReference type="PROSITE" id="PS50112"/>
    </source>
</evidence>
<dbReference type="InterPro" id="IPR029016">
    <property type="entry name" value="GAF-like_dom_sf"/>
</dbReference>
<keyword evidence="5" id="KW-0418">Kinase</keyword>
<keyword evidence="3" id="KW-0597">Phosphoprotein</keyword>
<evidence type="ECO:0000256" key="7">
    <source>
        <dbReference type="ARBA" id="ARBA00023136"/>
    </source>
</evidence>
<dbReference type="InterPro" id="IPR005467">
    <property type="entry name" value="His_kinase_dom"/>
</dbReference>
<dbReference type="Pfam" id="PF00512">
    <property type="entry name" value="HisKA"/>
    <property type="match status" value="1"/>
</dbReference>
<dbReference type="Proteomes" id="UP000037685">
    <property type="component" value="Unassembled WGS sequence"/>
</dbReference>
<dbReference type="InterPro" id="IPR003018">
    <property type="entry name" value="GAF"/>
</dbReference>
<dbReference type="GO" id="GO:0009927">
    <property type="term" value="F:histidine phosphotransfer kinase activity"/>
    <property type="evidence" value="ECO:0007669"/>
    <property type="project" value="TreeGrafter"/>
</dbReference>
<dbReference type="SUPFAM" id="SSF55781">
    <property type="entry name" value="GAF domain-like"/>
    <property type="match status" value="2"/>
</dbReference>
<dbReference type="CDD" id="cd00130">
    <property type="entry name" value="PAS"/>
    <property type="match status" value="1"/>
</dbReference>
<dbReference type="InterPro" id="IPR035965">
    <property type="entry name" value="PAS-like_dom_sf"/>
</dbReference>
<feature type="domain" description="PAS" evidence="9">
    <location>
        <begin position="469"/>
        <end position="541"/>
    </location>
</feature>
<keyword evidence="7" id="KW-0472">Membrane</keyword>
<accession>A0A0N0U8J0</accession>
<keyword evidence="4 11" id="KW-0808">Transferase</keyword>
<dbReference type="FunFam" id="1.10.287.130:FF:000001">
    <property type="entry name" value="Two-component sensor histidine kinase"/>
    <property type="match status" value="1"/>
</dbReference>
<feature type="domain" description="PAC" evidence="10">
    <location>
        <begin position="545"/>
        <end position="596"/>
    </location>
</feature>
<comment type="catalytic activity">
    <reaction evidence="1">
        <text>ATP + protein L-histidine = ADP + protein N-phospho-L-histidine.</text>
        <dbReference type="EC" id="2.7.13.3"/>
    </reaction>
</comment>
<dbReference type="PRINTS" id="PR00344">
    <property type="entry name" value="BCTRLSENSOR"/>
</dbReference>
<dbReference type="InterPro" id="IPR036890">
    <property type="entry name" value="HATPase_C_sf"/>
</dbReference>
<dbReference type="PANTHER" id="PTHR43047">
    <property type="entry name" value="TWO-COMPONENT HISTIDINE PROTEIN KINASE"/>
    <property type="match status" value="1"/>
</dbReference>
<feature type="domain" description="Histidine kinase" evidence="8">
    <location>
        <begin position="600"/>
        <end position="815"/>
    </location>
</feature>
<evidence type="ECO:0000259" key="10">
    <source>
        <dbReference type="PROSITE" id="PS50113"/>
    </source>
</evidence>
<dbReference type="EMBL" id="LHCI01000106">
    <property type="protein sequence ID" value="KOX91153.1"/>
    <property type="molecule type" value="Genomic_DNA"/>
</dbReference>
<dbReference type="Pfam" id="PF02518">
    <property type="entry name" value="HATPase_c"/>
    <property type="match status" value="1"/>
</dbReference>
<dbReference type="NCBIfam" id="TIGR00229">
    <property type="entry name" value="sensory_box"/>
    <property type="match status" value="1"/>
</dbReference>
<evidence type="ECO:0000256" key="1">
    <source>
        <dbReference type="ARBA" id="ARBA00000085"/>
    </source>
</evidence>
<evidence type="ECO:0000256" key="2">
    <source>
        <dbReference type="ARBA" id="ARBA00012438"/>
    </source>
</evidence>
<dbReference type="Pfam" id="PF08447">
    <property type="entry name" value="PAS_3"/>
    <property type="match status" value="1"/>
</dbReference>
<dbReference type="Gene3D" id="3.30.450.40">
    <property type="match status" value="2"/>
</dbReference>
<evidence type="ECO:0000256" key="4">
    <source>
        <dbReference type="ARBA" id="ARBA00022679"/>
    </source>
</evidence>
<dbReference type="PROSITE" id="PS50109">
    <property type="entry name" value="HIS_KIN"/>
    <property type="match status" value="1"/>
</dbReference>
<dbReference type="Gene3D" id="3.30.565.10">
    <property type="entry name" value="Histidine kinase-like ATPase, C-terminal domain"/>
    <property type="match status" value="1"/>
</dbReference>
<dbReference type="PANTHER" id="PTHR43047:SF72">
    <property type="entry name" value="OSMOSENSING HISTIDINE PROTEIN KINASE SLN1"/>
    <property type="match status" value="1"/>
</dbReference>
<dbReference type="SMART" id="SM00387">
    <property type="entry name" value="HATPase_c"/>
    <property type="match status" value="1"/>
</dbReference>
<keyword evidence="6" id="KW-0902">Two-component regulatory system</keyword>
<dbReference type="SUPFAM" id="SSF55785">
    <property type="entry name" value="PYP-like sensor domain (PAS domain)"/>
    <property type="match status" value="2"/>
</dbReference>
<evidence type="ECO:0000313" key="12">
    <source>
        <dbReference type="Proteomes" id="UP000037685"/>
    </source>
</evidence>
<dbReference type="SMART" id="SM00388">
    <property type="entry name" value="HisKA"/>
    <property type="match status" value="1"/>
</dbReference>
<dbReference type="AlphaFoldDB" id="A0A0N0U8J0"/>
<evidence type="ECO:0000256" key="3">
    <source>
        <dbReference type="ARBA" id="ARBA00022553"/>
    </source>
</evidence>
<dbReference type="SUPFAM" id="SSF55874">
    <property type="entry name" value="ATPase domain of HSP90 chaperone/DNA topoisomerase II/histidine kinase"/>
    <property type="match status" value="1"/>
</dbReference>